<evidence type="ECO:0000313" key="1">
    <source>
        <dbReference type="EMBL" id="PXV58468.1"/>
    </source>
</evidence>
<gene>
    <name evidence="1" type="ORF">CLV62_14619</name>
</gene>
<sequence length="140" mass="15686">MKKKKAVLATSYTSHIFKNDVTFKSPDSSILCSGGCLMVATESKNKETTASLFFFRRQRSKVIARVTQKSLRGFLSSLRAYLALAGGFKICSRWSHILRSLGSLRISLPTVAKDPGCVRRLHFISRWSITLRPAQMQMGI</sequence>
<dbReference type="Proteomes" id="UP000247973">
    <property type="component" value="Unassembled WGS sequence"/>
</dbReference>
<dbReference type="EMBL" id="QICL01000046">
    <property type="protein sequence ID" value="PXV58468.1"/>
    <property type="molecule type" value="Genomic_DNA"/>
</dbReference>
<dbReference type="AlphaFoldDB" id="A0A2V3PHM3"/>
<dbReference type="OrthoDB" id="9944534at2"/>
<organism evidence="1 2">
    <name type="scientific">Dysgonomonas alginatilytica</name>
    <dbReference type="NCBI Taxonomy" id="1605892"/>
    <lineage>
        <taxon>Bacteria</taxon>
        <taxon>Pseudomonadati</taxon>
        <taxon>Bacteroidota</taxon>
        <taxon>Bacteroidia</taxon>
        <taxon>Bacteroidales</taxon>
        <taxon>Dysgonomonadaceae</taxon>
        <taxon>Dysgonomonas</taxon>
    </lineage>
</organism>
<comment type="caution">
    <text evidence="1">The sequence shown here is derived from an EMBL/GenBank/DDBJ whole genome shotgun (WGS) entry which is preliminary data.</text>
</comment>
<proteinExistence type="predicted"/>
<protein>
    <submittedName>
        <fullName evidence="1">Uncharacterized protein</fullName>
    </submittedName>
</protein>
<evidence type="ECO:0000313" key="2">
    <source>
        <dbReference type="Proteomes" id="UP000247973"/>
    </source>
</evidence>
<dbReference type="RefSeq" id="WP_146212812.1">
    <property type="nucleotide sequence ID" value="NZ_QICL01000046.1"/>
</dbReference>
<accession>A0A2V3PHM3</accession>
<reference evidence="1 2" key="1">
    <citation type="submission" date="2018-03" db="EMBL/GenBank/DDBJ databases">
        <title>Genomic Encyclopedia of Archaeal and Bacterial Type Strains, Phase II (KMG-II): from individual species to whole genera.</title>
        <authorList>
            <person name="Goeker M."/>
        </authorList>
    </citation>
    <scope>NUCLEOTIDE SEQUENCE [LARGE SCALE GENOMIC DNA]</scope>
    <source>
        <strain evidence="1 2">DSM 100214</strain>
    </source>
</reference>
<name>A0A2V3PHM3_9BACT</name>
<keyword evidence="2" id="KW-1185">Reference proteome</keyword>